<protein>
    <submittedName>
        <fullName evidence="1">Uncharacterized protein</fullName>
    </submittedName>
</protein>
<proteinExistence type="predicted"/>
<dbReference type="EMBL" id="BMHT01000005">
    <property type="protein sequence ID" value="GGF17251.1"/>
    <property type="molecule type" value="Genomic_DNA"/>
</dbReference>
<evidence type="ECO:0000313" key="1">
    <source>
        <dbReference type="EMBL" id="GGF17251.1"/>
    </source>
</evidence>
<gene>
    <name evidence="1" type="ORF">GCM10011383_30870</name>
</gene>
<evidence type="ECO:0000313" key="2">
    <source>
        <dbReference type="Proteomes" id="UP000632273"/>
    </source>
</evidence>
<sequence length="161" mass="18132">MKLSTERVEADPEIKDSVANGIPIPSHLLDLFPERLYSENGSDVFAVAKLNLPEERIGLLTRVPSVYVSSKIKLFVLNSRTGQLESECEVAETFGDAGDTYVRTAEIRPSENQSFLIKVKQNTCWPLDEELSKFKCADSLFIYSLHNNKLDLLSKKGTRHE</sequence>
<reference evidence="2" key="1">
    <citation type="journal article" date="2019" name="Int. J. Syst. Evol. Microbiol.">
        <title>The Global Catalogue of Microorganisms (GCM) 10K type strain sequencing project: providing services to taxonomists for standard genome sequencing and annotation.</title>
        <authorList>
            <consortium name="The Broad Institute Genomics Platform"/>
            <consortium name="The Broad Institute Genome Sequencing Center for Infectious Disease"/>
            <person name="Wu L."/>
            <person name="Ma J."/>
        </authorList>
    </citation>
    <scope>NUCLEOTIDE SEQUENCE [LARGE SCALE GENOMIC DNA]</scope>
    <source>
        <strain evidence="2">CGMCC 1.15197</strain>
    </source>
</reference>
<name>A0ABQ1UH44_9BACT</name>
<keyword evidence="2" id="KW-1185">Reference proteome</keyword>
<dbReference type="Proteomes" id="UP000632273">
    <property type="component" value="Unassembled WGS sequence"/>
</dbReference>
<accession>A0ABQ1UH44</accession>
<dbReference type="RefSeq" id="WP_188814921.1">
    <property type="nucleotide sequence ID" value="NZ_BMHT01000005.1"/>
</dbReference>
<organism evidence="1 2">
    <name type="scientific">Hymenobacter cavernae</name>
    <dbReference type="NCBI Taxonomy" id="2044852"/>
    <lineage>
        <taxon>Bacteria</taxon>
        <taxon>Pseudomonadati</taxon>
        <taxon>Bacteroidota</taxon>
        <taxon>Cytophagia</taxon>
        <taxon>Cytophagales</taxon>
        <taxon>Hymenobacteraceae</taxon>
        <taxon>Hymenobacter</taxon>
    </lineage>
</organism>
<comment type="caution">
    <text evidence="1">The sequence shown here is derived from an EMBL/GenBank/DDBJ whole genome shotgun (WGS) entry which is preliminary data.</text>
</comment>